<dbReference type="InterPro" id="IPR054257">
    <property type="entry name" value="DUF6988"/>
</dbReference>
<comment type="caution">
    <text evidence="1">The sequence shown here is derived from an EMBL/GenBank/DDBJ whole genome shotgun (WGS) entry which is preliminary data.</text>
</comment>
<dbReference type="RefSeq" id="WP_146228761.1">
    <property type="nucleotide sequence ID" value="NZ_JAMOFZ010000025.1"/>
</dbReference>
<accession>A0A318SVB2</accession>
<sequence>MNVTPRAFVPAPANAIPVWLHAPTEIVQRLLDTLQNYQFTGSLRGRMVLGLASVVLEQQHAIVLLLRTRLNSAALALARAVTESLLKTQWMQSYATDEQVERLSEGVQEFPDLTRLIADVMAGDAVEGAWWAQWKLDNYRIVCDYAHTGRIQVSYWFNGNMVEPTHPVDELQTLAAHSTMLALLAAVCIADAASDASLLARVNEHLDWFKDRLVWAS</sequence>
<organism evidence="1 2">
    <name type="scientific">Xylophilus ampelinus</name>
    <dbReference type="NCBI Taxonomy" id="54067"/>
    <lineage>
        <taxon>Bacteria</taxon>
        <taxon>Pseudomonadati</taxon>
        <taxon>Pseudomonadota</taxon>
        <taxon>Betaproteobacteria</taxon>
        <taxon>Burkholderiales</taxon>
        <taxon>Xylophilus</taxon>
    </lineage>
</organism>
<gene>
    <name evidence="1" type="ORF">DFQ15_12542</name>
</gene>
<name>A0A318SVB2_9BURK</name>
<keyword evidence="2" id="KW-1185">Reference proteome</keyword>
<evidence type="ECO:0000313" key="2">
    <source>
        <dbReference type="Proteomes" id="UP000247540"/>
    </source>
</evidence>
<dbReference type="OrthoDB" id="8722161at2"/>
<dbReference type="EMBL" id="QJTC01000025">
    <property type="protein sequence ID" value="PYE74369.1"/>
    <property type="molecule type" value="Genomic_DNA"/>
</dbReference>
<evidence type="ECO:0008006" key="3">
    <source>
        <dbReference type="Google" id="ProtNLM"/>
    </source>
</evidence>
<proteinExistence type="predicted"/>
<evidence type="ECO:0000313" key="1">
    <source>
        <dbReference type="EMBL" id="PYE74369.1"/>
    </source>
</evidence>
<dbReference type="AlphaFoldDB" id="A0A318SVB2"/>
<protein>
    <recommendedName>
        <fullName evidence="3">AbiV family abortive infection protein</fullName>
    </recommendedName>
</protein>
<dbReference type="Proteomes" id="UP000247540">
    <property type="component" value="Unassembled WGS sequence"/>
</dbReference>
<reference evidence="1 2" key="1">
    <citation type="submission" date="2018-06" db="EMBL/GenBank/DDBJ databases">
        <title>Genomic Encyclopedia of Type Strains, Phase III (KMG-III): the genomes of soil and plant-associated and newly described type strains.</title>
        <authorList>
            <person name="Whitman W."/>
        </authorList>
    </citation>
    <scope>NUCLEOTIDE SEQUENCE [LARGE SCALE GENOMIC DNA]</scope>
    <source>
        <strain evidence="1 2">CECT 7646</strain>
    </source>
</reference>
<dbReference type="Pfam" id="PF22491">
    <property type="entry name" value="DUF6988"/>
    <property type="match status" value="1"/>
</dbReference>